<evidence type="ECO:0000313" key="2">
    <source>
        <dbReference type="Proteomes" id="UP000265618"/>
    </source>
</evidence>
<dbReference type="EMBL" id="BDIP01011442">
    <property type="protein sequence ID" value="GIQ93092.1"/>
    <property type="molecule type" value="Genomic_DNA"/>
</dbReference>
<sequence>PKPYCKTLSAMTYELIEGRWTATEYGWPALRRRERSRGLNPSEMFVHQFKLLLDGARGE</sequence>
<comment type="caution">
    <text evidence="1">The sequence shown here is derived from an EMBL/GenBank/DDBJ whole genome shotgun (WGS) entry which is preliminary data.</text>
</comment>
<gene>
    <name evidence="1" type="ORF">KIPB_017311</name>
</gene>
<feature type="non-terminal residue" evidence="1">
    <location>
        <position position="1"/>
    </location>
</feature>
<protein>
    <submittedName>
        <fullName evidence="1">Uncharacterized protein</fullName>
    </submittedName>
</protein>
<name>A0A9K3DDD4_9EUKA</name>
<keyword evidence="2" id="KW-1185">Reference proteome</keyword>
<evidence type="ECO:0000313" key="1">
    <source>
        <dbReference type="EMBL" id="GIQ93092.1"/>
    </source>
</evidence>
<feature type="non-terminal residue" evidence="1">
    <location>
        <position position="59"/>
    </location>
</feature>
<reference evidence="1 2" key="1">
    <citation type="journal article" date="2018" name="PLoS ONE">
        <title>The draft genome of Kipferlia bialata reveals reductive genome evolution in fornicate parasites.</title>
        <authorList>
            <person name="Tanifuji G."/>
            <person name="Takabayashi S."/>
            <person name="Kume K."/>
            <person name="Takagi M."/>
            <person name="Nakayama T."/>
            <person name="Kamikawa R."/>
            <person name="Inagaki Y."/>
            <person name="Hashimoto T."/>
        </authorList>
    </citation>
    <scope>NUCLEOTIDE SEQUENCE [LARGE SCALE GENOMIC DNA]</scope>
    <source>
        <strain evidence="1">NY0173</strain>
    </source>
</reference>
<dbReference type="AlphaFoldDB" id="A0A9K3DDD4"/>
<accession>A0A9K3DDD4</accession>
<dbReference type="Proteomes" id="UP000265618">
    <property type="component" value="Unassembled WGS sequence"/>
</dbReference>
<organism evidence="1 2">
    <name type="scientific">Kipferlia bialata</name>
    <dbReference type="NCBI Taxonomy" id="797122"/>
    <lineage>
        <taxon>Eukaryota</taxon>
        <taxon>Metamonada</taxon>
        <taxon>Carpediemonas-like organisms</taxon>
        <taxon>Kipferlia</taxon>
    </lineage>
</organism>
<proteinExistence type="predicted"/>